<keyword evidence="5" id="KW-0067">ATP-binding</keyword>
<dbReference type="InterPro" id="IPR003439">
    <property type="entry name" value="ABC_transporter-like_ATP-bd"/>
</dbReference>
<evidence type="ECO:0000256" key="5">
    <source>
        <dbReference type="ARBA" id="ARBA00022840"/>
    </source>
</evidence>
<feature type="transmembrane region" description="Helical" evidence="9">
    <location>
        <begin position="1185"/>
        <end position="1209"/>
    </location>
</feature>
<feature type="transmembrane region" description="Helical" evidence="9">
    <location>
        <begin position="524"/>
        <end position="546"/>
    </location>
</feature>
<evidence type="ECO:0000256" key="7">
    <source>
        <dbReference type="ARBA" id="ARBA00023136"/>
    </source>
</evidence>
<evidence type="ECO:0000256" key="9">
    <source>
        <dbReference type="SAM" id="Phobius"/>
    </source>
</evidence>
<keyword evidence="7 9" id="KW-0472">Membrane</keyword>
<keyword evidence="12" id="KW-1185">Reference proteome</keyword>
<feature type="domain" description="ABC transporter" evidence="10">
    <location>
        <begin position="705"/>
        <end position="953"/>
    </location>
</feature>
<feature type="transmembrane region" description="Helical" evidence="9">
    <location>
        <begin position="1120"/>
        <end position="1149"/>
    </location>
</feature>
<dbReference type="InterPro" id="IPR027417">
    <property type="entry name" value="P-loop_NTPase"/>
</dbReference>
<feature type="transmembrane region" description="Helical" evidence="9">
    <location>
        <begin position="1273"/>
        <end position="1292"/>
    </location>
</feature>
<dbReference type="GO" id="GO:0005524">
    <property type="term" value="F:ATP binding"/>
    <property type="evidence" value="ECO:0007669"/>
    <property type="project" value="UniProtKB-KW"/>
</dbReference>
<dbReference type="InterPro" id="IPR050352">
    <property type="entry name" value="ABCG_transporters"/>
</dbReference>
<dbReference type="Proteomes" id="UP001358417">
    <property type="component" value="Unassembled WGS sequence"/>
</dbReference>
<dbReference type="GO" id="GO:0016887">
    <property type="term" value="F:ATP hydrolysis activity"/>
    <property type="evidence" value="ECO:0007669"/>
    <property type="project" value="InterPro"/>
</dbReference>
<dbReference type="GO" id="GO:0016020">
    <property type="term" value="C:membrane"/>
    <property type="evidence" value="ECO:0007669"/>
    <property type="project" value="UniProtKB-SubCell"/>
</dbReference>
<evidence type="ECO:0000256" key="3">
    <source>
        <dbReference type="ARBA" id="ARBA00022692"/>
    </source>
</evidence>
<comment type="subcellular location">
    <subcellularLocation>
        <location evidence="1">Membrane</location>
        <topology evidence="1">Multi-pass membrane protein</topology>
    </subcellularLocation>
</comment>
<protein>
    <recommendedName>
        <fullName evidence="10">ABC transporter domain-containing protein</fullName>
    </recommendedName>
</protein>
<dbReference type="Gene3D" id="3.40.50.300">
    <property type="entry name" value="P-loop containing nucleotide triphosphate hydrolases"/>
    <property type="match status" value="2"/>
</dbReference>
<dbReference type="SUPFAM" id="SSF52540">
    <property type="entry name" value="P-loop containing nucleoside triphosphate hydrolases"/>
    <property type="match status" value="2"/>
</dbReference>
<comment type="caution">
    <text evidence="11">The sequence shown here is derived from an EMBL/GenBank/DDBJ whole genome shotgun (WGS) entry which is preliminary data.</text>
</comment>
<feature type="region of interest" description="Disordered" evidence="8">
    <location>
        <begin position="1"/>
        <end position="41"/>
    </location>
</feature>
<keyword evidence="4" id="KW-0547">Nucleotide-binding</keyword>
<evidence type="ECO:0000313" key="11">
    <source>
        <dbReference type="EMBL" id="KAK5061212.1"/>
    </source>
</evidence>
<evidence type="ECO:0000256" key="4">
    <source>
        <dbReference type="ARBA" id="ARBA00022741"/>
    </source>
</evidence>
<name>A0AAV9NPR1_9EURO</name>
<feature type="transmembrane region" description="Helical" evidence="9">
    <location>
        <begin position="1079"/>
        <end position="1099"/>
    </location>
</feature>
<sequence length="1316" mass="144324">MAEGEAQEGSIEAVEARQNSHEPVSTSSISESPPSGQPPSLETYQVHVKVRSLSIKVDPAALSPFSSLSALQAKLFNQSAKFPPKHILRDVSADLQGGSLTAIIGASGSGKTSLLNAISHRVKDKAFQKSGSIYYEPVEPSSNNQLSNSRTGTAYVMQQDVLLPSLTVRETLQFAADLRLSTTRSKSERRLMVEDVIQELGLSACAATRIGDDAHKGCSGGEKRRTSIGIQLLADQPVLILDEPTTGLDAASALQVVETLKGLAQKGKTVIMTIHQPRSEIWTLVDHLILLSRGEAVYSGSVAGCLPYFESLNYRMPAFHNPFDFVIDLAAVDLRSQDLEKTSLERVHRLQEAWRTAPSHALEQVSTDYTVSDVRKSTSSGNKLSGLWHETITHTRRTFIVTCRDRLGLLASMIESLSMGIMSGWIFYQLDTDLAGIRSRQGAMYSACALQGYLILLFETYRLTIDITTYDRERIEGVVKPISFIVSRRASRFILEDLPVPLFYSILFYFMAGFRSEASQFFTFFAIQLLLHLIAVNLATVCVALSRQFMVASLYANLSFTLQSTACGFFANTHSIAIWLRWIKWTAYTFYAFGALCTNEFYNRVYDCPSPDGLLDPVCKEYTGAYILASLNLPSNWLWRPIVVLFGFVIFFFVLSGVILHIQKTEVEMAKIHSSEAPESSEGVQLGRALGAEHGIRVSLEHFGLEVDGLRLFNPKVTKCIFEDINTTFEPGVLNVIMGPSGSGKSSCLNAMARRLYDSSLVRYSISGRMLLNGSTATNEVVTSICSYVPQDDGGLLSSLTVRETLHFAAGLRLPPFLSHKQKIERAESVLLKLGLKDCADTLIGSDLVKGISGGEKRRVSIAVQILTDPRVLLLDEPTSGLDAFTAFSIIEVLKGLANEGRTIIFSIHQPRSDMFSQFGGVLLLAKGGDVMYNGQASDMLSTFANQGHMCPESANPADFALDLVSRRSSGSLHVQEKAVAPNHEASDIVLAPPRSMTSPAPSKEAHLTLTAGLGLYMRTQIPFSHAFPILLQRGMKNLIRQPNLLLGRISQLVGLGIVLTAFFAPLKTDYYSVQTRVGFVQSMSSMFFIGMLNSIALYPAERDIYYHEDRDGTYPLEAFFLYYSAIEIPMELIASCIFSLLTVFAVGLNRTASLYFLMAYTSFCVVSCGESFGIIFFTMFSHTGLAVSVMTVVLSISVHLGGVLSIGIDRFLSAINHISPIKWQVGALSSYSLRGIHFSCTPAQELGDGRCPIETGEQVLDLYQLDVDTTTFALALLGVTIGYRLLAYAGLKVRKVHWRSLGSKLATTGKSATSE</sequence>
<evidence type="ECO:0000256" key="6">
    <source>
        <dbReference type="ARBA" id="ARBA00022989"/>
    </source>
</evidence>
<reference evidence="11 12" key="1">
    <citation type="submission" date="2023-08" db="EMBL/GenBank/DDBJ databases">
        <title>Black Yeasts Isolated from many extreme environments.</title>
        <authorList>
            <person name="Coleine C."/>
            <person name="Stajich J.E."/>
            <person name="Selbmann L."/>
        </authorList>
    </citation>
    <scope>NUCLEOTIDE SEQUENCE [LARGE SCALE GENOMIC DNA]</scope>
    <source>
        <strain evidence="11 12">CCFEE 5792</strain>
    </source>
</reference>
<dbReference type="Pfam" id="PF00005">
    <property type="entry name" value="ABC_tran"/>
    <property type="match status" value="2"/>
</dbReference>
<dbReference type="InterPro" id="IPR003593">
    <property type="entry name" value="AAA+_ATPase"/>
</dbReference>
<evidence type="ECO:0000259" key="10">
    <source>
        <dbReference type="PROSITE" id="PS50893"/>
    </source>
</evidence>
<organism evidence="11 12">
    <name type="scientific">Exophiala bonariae</name>
    <dbReference type="NCBI Taxonomy" id="1690606"/>
    <lineage>
        <taxon>Eukaryota</taxon>
        <taxon>Fungi</taxon>
        <taxon>Dikarya</taxon>
        <taxon>Ascomycota</taxon>
        <taxon>Pezizomycotina</taxon>
        <taxon>Eurotiomycetes</taxon>
        <taxon>Chaetothyriomycetidae</taxon>
        <taxon>Chaetothyriales</taxon>
        <taxon>Herpotrichiellaceae</taxon>
        <taxon>Exophiala</taxon>
    </lineage>
</organism>
<dbReference type="PROSITE" id="PS00211">
    <property type="entry name" value="ABC_TRANSPORTER_1"/>
    <property type="match status" value="1"/>
</dbReference>
<feature type="transmembrane region" description="Helical" evidence="9">
    <location>
        <begin position="1046"/>
        <end position="1067"/>
    </location>
</feature>
<gene>
    <name evidence="11" type="ORF">LTR84_007754</name>
</gene>
<feature type="compositionally biased region" description="Low complexity" evidence="8">
    <location>
        <begin position="21"/>
        <end position="41"/>
    </location>
</feature>
<evidence type="ECO:0000256" key="2">
    <source>
        <dbReference type="ARBA" id="ARBA00022448"/>
    </source>
</evidence>
<dbReference type="EMBL" id="JAVRRD010000003">
    <property type="protein sequence ID" value="KAK5061212.1"/>
    <property type="molecule type" value="Genomic_DNA"/>
</dbReference>
<feature type="transmembrane region" description="Helical" evidence="9">
    <location>
        <begin position="638"/>
        <end position="662"/>
    </location>
</feature>
<dbReference type="InterPro" id="IPR043926">
    <property type="entry name" value="ABCG_dom"/>
</dbReference>
<dbReference type="SMART" id="SM00382">
    <property type="entry name" value="AAA"/>
    <property type="match status" value="2"/>
</dbReference>
<accession>A0AAV9NPR1</accession>
<dbReference type="RefSeq" id="XP_064710309.1">
    <property type="nucleotide sequence ID" value="XM_064851306.1"/>
</dbReference>
<evidence type="ECO:0000256" key="8">
    <source>
        <dbReference type="SAM" id="MobiDB-lite"/>
    </source>
</evidence>
<feature type="transmembrane region" description="Helical" evidence="9">
    <location>
        <begin position="493"/>
        <end position="512"/>
    </location>
</feature>
<dbReference type="GO" id="GO:0140359">
    <property type="term" value="F:ABC-type transporter activity"/>
    <property type="evidence" value="ECO:0007669"/>
    <property type="project" value="InterPro"/>
</dbReference>
<feature type="transmembrane region" description="Helical" evidence="9">
    <location>
        <begin position="1155"/>
        <end position="1178"/>
    </location>
</feature>
<dbReference type="Pfam" id="PF19055">
    <property type="entry name" value="ABC2_membrane_7"/>
    <property type="match status" value="2"/>
</dbReference>
<feature type="transmembrane region" description="Helical" evidence="9">
    <location>
        <begin position="558"/>
        <end position="580"/>
    </location>
</feature>
<dbReference type="Pfam" id="PF01061">
    <property type="entry name" value="ABC2_membrane"/>
    <property type="match status" value="2"/>
</dbReference>
<dbReference type="PROSITE" id="PS50893">
    <property type="entry name" value="ABC_TRANSPORTER_2"/>
    <property type="match status" value="2"/>
</dbReference>
<evidence type="ECO:0000256" key="1">
    <source>
        <dbReference type="ARBA" id="ARBA00004141"/>
    </source>
</evidence>
<dbReference type="PANTHER" id="PTHR48041:SF119">
    <property type="entry name" value="ROA1P"/>
    <property type="match status" value="1"/>
</dbReference>
<keyword evidence="3 9" id="KW-0812">Transmembrane</keyword>
<dbReference type="PANTHER" id="PTHR48041">
    <property type="entry name" value="ABC TRANSPORTER G FAMILY MEMBER 28"/>
    <property type="match status" value="1"/>
</dbReference>
<dbReference type="InterPro" id="IPR017871">
    <property type="entry name" value="ABC_transporter-like_CS"/>
</dbReference>
<proteinExistence type="predicted"/>
<feature type="transmembrane region" description="Helical" evidence="9">
    <location>
        <begin position="407"/>
        <end position="428"/>
    </location>
</feature>
<keyword evidence="2" id="KW-0813">Transport</keyword>
<feature type="domain" description="ABC transporter" evidence="10">
    <location>
        <begin position="71"/>
        <end position="318"/>
    </location>
</feature>
<keyword evidence="6 9" id="KW-1133">Transmembrane helix</keyword>
<evidence type="ECO:0000313" key="12">
    <source>
        <dbReference type="Proteomes" id="UP001358417"/>
    </source>
</evidence>
<dbReference type="InterPro" id="IPR013525">
    <property type="entry name" value="ABC2_TM"/>
</dbReference>
<dbReference type="GeneID" id="89975919"/>